<evidence type="ECO:0000259" key="2">
    <source>
        <dbReference type="Pfam" id="PF25884"/>
    </source>
</evidence>
<evidence type="ECO:0000256" key="1">
    <source>
        <dbReference type="SAM" id="Phobius"/>
    </source>
</evidence>
<name>A0AAW0KFN8_QUESU</name>
<dbReference type="AlphaFoldDB" id="A0AAW0KFN8"/>
<organism evidence="3 4">
    <name type="scientific">Quercus suber</name>
    <name type="common">Cork oak</name>
    <dbReference type="NCBI Taxonomy" id="58331"/>
    <lineage>
        <taxon>Eukaryota</taxon>
        <taxon>Viridiplantae</taxon>
        <taxon>Streptophyta</taxon>
        <taxon>Embryophyta</taxon>
        <taxon>Tracheophyta</taxon>
        <taxon>Spermatophyta</taxon>
        <taxon>Magnoliopsida</taxon>
        <taxon>eudicotyledons</taxon>
        <taxon>Gunneridae</taxon>
        <taxon>Pentapetalae</taxon>
        <taxon>rosids</taxon>
        <taxon>fabids</taxon>
        <taxon>Fagales</taxon>
        <taxon>Fagaceae</taxon>
        <taxon>Quercus</taxon>
    </lineage>
</organism>
<keyword evidence="1" id="KW-0472">Membrane</keyword>
<keyword evidence="4" id="KW-1185">Reference proteome</keyword>
<dbReference type="Pfam" id="PF25884">
    <property type="entry name" value="At5g19230"/>
    <property type="match status" value="1"/>
</dbReference>
<feature type="transmembrane region" description="Helical" evidence="1">
    <location>
        <begin position="55"/>
        <end position="74"/>
    </location>
</feature>
<reference evidence="3 4" key="1">
    <citation type="journal article" date="2018" name="Sci. Data">
        <title>The draft genome sequence of cork oak.</title>
        <authorList>
            <person name="Ramos A.M."/>
            <person name="Usie A."/>
            <person name="Barbosa P."/>
            <person name="Barros P.M."/>
            <person name="Capote T."/>
            <person name="Chaves I."/>
            <person name="Simoes F."/>
            <person name="Abreu I."/>
            <person name="Carrasquinho I."/>
            <person name="Faro C."/>
            <person name="Guimaraes J.B."/>
            <person name="Mendonca D."/>
            <person name="Nobrega F."/>
            <person name="Rodrigues L."/>
            <person name="Saibo N.J.M."/>
            <person name="Varela M.C."/>
            <person name="Egas C."/>
            <person name="Matos J."/>
            <person name="Miguel C.M."/>
            <person name="Oliveira M.M."/>
            <person name="Ricardo C.P."/>
            <person name="Goncalves S."/>
        </authorList>
    </citation>
    <scope>NUCLEOTIDE SEQUENCE [LARGE SCALE GENOMIC DNA]</scope>
    <source>
        <strain evidence="4">cv. HL8</strain>
    </source>
</reference>
<keyword evidence="1" id="KW-0812">Transmembrane</keyword>
<gene>
    <name evidence="3" type="ORF">CFP56_021289</name>
</gene>
<protein>
    <submittedName>
        <fullName evidence="3">Gpi-anchored protein</fullName>
    </submittedName>
</protein>
<dbReference type="InterPro" id="IPR059083">
    <property type="entry name" value="At5g19230_dom"/>
</dbReference>
<dbReference type="PANTHER" id="PTHR33976">
    <property type="entry name" value="OS07G0645000 PROTEIN"/>
    <property type="match status" value="1"/>
</dbReference>
<feature type="transmembrane region" description="Helical" evidence="1">
    <location>
        <begin position="227"/>
        <end position="249"/>
    </location>
</feature>
<proteinExistence type="predicted"/>
<dbReference type="EMBL" id="PKMF04000330">
    <property type="protein sequence ID" value="KAK7837358.1"/>
    <property type="molecule type" value="Genomic_DNA"/>
</dbReference>
<evidence type="ECO:0000313" key="3">
    <source>
        <dbReference type="EMBL" id="KAK7837358.1"/>
    </source>
</evidence>
<evidence type="ECO:0000313" key="4">
    <source>
        <dbReference type="Proteomes" id="UP000237347"/>
    </source>
</evidence>
<feature type="domain" description="Uncharacterized GPI-anchored protein At5g19230-like" evidence="2">
    <location>
        <begin position="86"/>
        <end position="212"/>
    </location>
</feature>
<feature type="transmembrane region" description="Helical" evidence="1">
    <location>
        <begin position="26"/>
        <end position="43"/>
    </location>
</feature>
<dbReference type="Proteomes" id="UP000237347">
    <property type="component" value="Unassembled WGS sequence"/>
</dbReference>
<comment type="caution">
    <text evidence="3">The sequence shown here is derived from an EMBL/GenBank/DDBJ whole genome shotgun (WGS) entry which is preliminary data.</text>
</comment>
<sequence length="250" mass="27533">MAPRVPWHARQLTKGRDSKENNAKKSYKLLFSLFSFVFIYIAHQSSQHTALDSETMAFLKLSLLLLFMLVLHGVRCKPMYHNNDEEDDLFEGLNGYRSSSNLPNFTENSNAACLAEKIADKLDALSCENAFDYSSAPGNKPNFTNFDKLLDKCDINGNNTLDGVILPVCVPKLDPTAVLSNYTNSQYAKYLNDSSYTGAGIGSEDNWMVVILSTNTSTGSFSGADSLIANISMSNYLVALFFGLLVISVS</sequence>
<accession>A0AAW0KFN8</accession>
<dbReference type="Gramene" id="rna-CFP56_58448">
    <property type="protein sequence ID" value="cds-POE71096.1"/>
    <property type="gene ID" value="gene-CFP56_58448"/>
</dbReference>
<keyword evidence="1" id="KW-1133">Transmembrane helix</keyword>
<dbReference type="InterPro" id="IPR045285">
    <property type="entry name" value="At5g19230-like"/>
</dbReference>
<dbReference type="PANTHER" id="PTHR33976:SF2">
    <property type="entry name" value="GLYCOPROTEIN MEMBRANE GPI-ANCHORED"/>
    <property type="match status" value="1"/>
</dbReference>